<dbReference type="InterPro" id="IPR008964">
    <property type="entry name" value="Invasin/intimin_cell_adhesion"/>
</dbReference>
<feature type="domain" description="BIG2" evidence="2">
    <location>
        <begin position="173"/>
        <end position="215"/>
    </location>
</feature>
<dbReference type="EMBL" id="SLUK01000002">
    <property type="protein sequence ID" value="TCL44394.1"/>
    <property type="molecule type" value="Genomic_DNA"/>
</dbReference>
<dbReference type="InterPro" id="IPR003343">
    <property type="entry name" value="Big_2"/>
</dbReference>
<keyword evidence="4" id="KW-1185">Reference proteome</keyword>
<dbReference type="Pfam" id="PF02368">
    <property type="entry name" value="Big_2"/>
    <property type="match status" value="1"/>
</dbReference>
<dbReference type="Proteomes" id="UP000294682">
    <property type="component" value="Unassembled WGS sequence"/>
</dbReference>
<evidence type="ECO:0000313" key="3">
    <source>
        <dbReference type="EMBL" id="TCL44394.1"/>
    </source>
</evidence>
<dbReference type="RefSeq" id="WP_207668643.1">
    <property type="nucleotide sequence ID" value="NZ_JADNAH010000024.1"/>
</dbReference>
<evidence type="ECO:0000256" key="1">
    <source>
        <dbReference type="SAM" id="SignalP"/>
    </source>
</evidence>
<evidence type="ECO:0000313" key="4">
    <source>
        <dbReference type="Proteomes" id="UP000294682"/>
    </source>
</evidence>
<dbReference type="AlphaFoldDB" id="A0A9X8UKR4"/>
<dbReference type="Gene3D" id="2.60.40.1080">
    <property type="match status" value="1"/>
</dbReference>
<name>A0A9X8UKR4_9FIRM</name>
<dbReference type="SUPFAM" id="SSF49373">
    <property type="entry name" value="Invasin/intimin cell-adhesion fragments"/>
    <property type="match status" value="1"/>
</dbReference>
<protein>
    <submittedName>
        <fullName evidence="3">Ig-like protein group 2</fullName>
    </submittedName>
</protein>
<reference evidence="3 4" key="1">
    <citation type="submission" date="2019-03" db="EMBL/GenBank/DDBJ databases">
        <title>Genomic Encyclopedia of Type Strains, Phase IV (KMG-IV): sequencing the most valuable type-strain genomes for metagenomic binning, comparative biology and taxonomic classification.</title>
        <authorList>
            <person name="Goeker M."/>
        </authorList>
    </citation>
    <scope>NUCLEOTIDE SEQUENCE [LARGE SCALE GENOMIC DNA]</scope>
    <source>
        <strain evidence="3 4">DSM 100433</strain>
    </source>
</reference>
<accession>A0A9X8UKR4</accession>
<evidence type="ECO:0000259" key="2">
    <source>
        <dbReference type="Pfam" id="PF02368"/>
    </source>
</evidence>
<sequence>MTKRLTALAILALLLALRLPAGAVGESEYIILPVSAHDEAIDGFAVSASGGGRTIAADAAKTETDGWQYTYYLPFENPPQEDTDFTITVTSKPKGLFAGLRKGASKTVTMTYNAIKGLTLQGPHGALGSGPLYLWSDSAPGQKNFALAAQKNPGAGATGSTGHPYMTVKNYTAPVSWASSNEAVCTVDDSGLITAVGRGTATVTASVYGGKVAAAATVAVDACPPDDSGNPIAPDKLGQTVSWAGRSWWVIDEDGTKYGGQPGSVVLLANFNAASSMFGGDNAYSTSAVRASCQEFAASLGPSWQQKLSAHKYVEDLAWLPSFYEIYGYLAGVPDSYPETRQFCHFADSGVTASTPSFYTPVAVAYANAGSRAWLRSPDSSLPVAPVYACTVLLPSGGVTSMGPVGTSYSVRPAIILNP</sequence>
<comment type="caution">
    <text evidence="3">The sequence shown here is derived from an EMBL/GenBank/DDBJ whole genome shotgun (WGS) entry which is preliminary data.</text>
</comment>
<feature type="signal peptide" evidence="1">
    <location>
        <begin position="1"/>
        <end position="23"/>
    </location>
</feature>
<organism evidence="3 4">
    <name type="scientific">Harryflintia acetispora</name>
    <dbReference type="NCBI Taxonomy" id="1849041"/>
    <lineage>
        <taxon>Bacteria</taxon>
        <taxon>Bacillati</taxon>
        <taxon>Bacillota</taxon>
        <taxon>Clostridia</taxon>
        <taxon>Eubacteriales</taxon>
        <taxon>Oscillospiraceae</taxon>
        <taxon>Harryflintia</taxon>
    </lineage>
</organism>
<proteinExistence type="predicted"/>
<feature type="chain" id="PRO_5040753846" evidence="1">
    <location>
        <begin position="24"/>
        <end position="419"/>
    </location>
</feature>
<keyword evidence="1" id="KW-0732">Signal</keyword>
<gene>
    <name evidence="3" type="ORF">EDD78_1027</name>
</gene>